<organism evidence="1 2">
    <name type="scientific">Panagrolaimus sp. JU765</name>
    <dbReference type="NCBI Taxonomy" id="591449"/>
    <lineage>
        <taxon>Eukaryota</taxon>
        <taxon>Metazoa</taxon>
        <taxon>Ecdysozoa</taxon>
        <taxon>Nematoda</taxon>
        <taxon>Chromadorea</taxon>
        <taxon>Rhabditida</taxon>
        <taxon>Tylenchina</taxon>
        <taxon>Panagrolaimomorpha</taxon>
        <taxon>Panagrolaimoidea</taxon>
        <taxon>Panagrolaimidae</taxon>
        <taxon>Panagrolaimus</taxon>
    </lineage>
</organism>
<dbReference type="Proteomes" id="UP000887576">
    <property type="component" value="Unplaced"/>
</dbReference>
<accession>A0AC34Q819</accession>
<evidence type="ECO:0000313" key="2">
    <source>
        <dbReference type="WBParaSite" id="JU765_v2.g13843.t1"/>
    </source>
</evidence>
<evidence type="ECO:0000313" key="1">
    <source>
        <dbReference type="Proteomes" id="UP000887576"/>
    </source>
</evidence>
<dbReference type="WBParaSite" id="JU765_v2.g13843.t1">
    <property type="protein sequence ID" value="JU765_v2.g13843.t1"/>
    <property type="gene ID" value="JU765_v2.g13843"/>
</dbReference>
<reference evidence="2" key="1">
    <citation type="submission" date="2022-11" db="UniProtKB">
        <authorList>
            <consortium name="WormBaseParasite"/>
        </authorList>
    </citation>
    <scope>IDENTIFICATION</scope>
</reference>
<protein>
    <submittedName>
        <fullName evidence="2">Uncharacterized protein</fullName>
    </submittedName>
</protein>
<sequence>MSRMILSFSGHAFVDERIGFDRNQREAADLDLPDAGQDDRIGRSERVGAGPGGCAHLRPPRLQLRHLRLRPLPAGTDDWGRGRLLPRPTGPCRQEALSAAGEGCCPVPKRVLPGLGGVLCRL</sequence>
<proteinExistence type="predicted"/>
<name>A0AC34Q819_9BILA</name>